<keyword evidence="3" id="KW-1185">Reference proteome</keyword>
<dbReference type="Proteomes" id="UP000037460">
    <property type="component" value="Unassembled WGS sequence"/>
</dbReference>
<evidence type="ECO:0000259" key="1">
    <source>
        <dbReference type="Pfam" id="PF03456"/>
    </source>
</evidence>
<name>A0A0M0J5K5_9EUKA</name>
<sequence length="261" mass="27766">MATHPLVAYISLIGVDAQRRPRVLCRWPQVDRSYLPHPPGIAAFALAAGAWVAAPRGEAPPEELELTAALTLEDGTRIHAASLTFFEQEEGGAWTPCSLCLLSHVPLLEQLLSALRTLRAATLRGAAEARLVARALLRLPMPLPGVELRIRLGAPTRWTTHVLRATPTGAPPILGISLYAFVHRVGVEVAITAVEVLLSELRLAVGEAAGAREARAVAGALAADAEDEGENASAIPEDVCVLNLDLGTLQVPPLEPLERFP</sequence>
<gene>
    <name evidence="2" type="ORF">Ctob_000265</name>
</gene>
<dbReference type="InterPro" id="IPR005113">
    <property type="entry name" value="uDENN_dom"/>
</dbReference>
<comment type="caution">
    <text evidence="2">The sequence shown here is derived from an EMBL/GenBank/DDBJ whole genome shotgun (WGS) entry which is preliminary data.</text>
</comment>
<evidence type="ECO:0000313" key="3">
    <source>
        <dbReference type="Proteomes" id="UP000037460"/>
    </source>
</evidence>
<reference evidence="3" key="1">
    <citation type="journal article" date="2015" name="PLoS Genet.">
        <title>Genome Sequence and Transcriptome Analyses of Chrysochromulina tobin: Metabolic Tools for Enhanced Algal Fitness in the Prominent Order Prymnesiales (Haptophyceae).</title>
        <authorList>
            <person name="Hovde B.T."/>
            <person name="Deodato C.R."/>
            <person name="Hunsperger H.M."/>
            <person name="Ryken S.A."/>
            <person name="Yost W."/>
            <person name="Jha R.K."/>
            <person name="Patterson J."/>
            <person name="Monnat R.J. Jr."/>
            <person name="Barlow S.B."/>
            <person name="Starkenburg S.R."/>
            <person name="Cattolico R.A."/>
        </authorList>
    </citation>
    <scope>NUCLEOTIDE SEQUENCE</scope>
    <source>
        <strain evidence="3">CCMP291</strain>
    </source>
</reference>
<organism evidence="2 3">
    <name type="scientific">Chrysochromulina tobinii</name>
    <dbReference type="NCBI Taxonomy" id="1460289"/>
    <lineage>
        <taxon>Eukaryota</taxon>
        <taxon>Haptista</taxon>
        <taxon>Haptophyta</taxon>
        <taxon>Prymnesiophyceae</taxon>
        <taxon>Prymnesiales</taxon>
        <taxon>Chrysochromulinaceae</taxon>
        <taxon>Chrysochromulina</taxon>
    </lineage>
</organism>
<evidence type="ECO:0000313" key="2">
    <source>
        <dbReference type="EMBL" id="KOO21886.1"/>
    </source>
</evidence>
<dbReference type="Pfam" id="PF03456">
    <property type="entry name" value="uDENN"/>
    <property type="match status" value="1"/>
</dbReference>
<dbReference type="AlphaFoldDB" id="A0A0M0J5K5"/>
<accession>A0A0M0J5K5</accession>
<feature type="domain" description="uDENN" evidence="1">
    <location>
        <begin position="21"/>
        <end position="85"/>
    </location>
</feature>
<dbReference type="EMBL" id="JWZX01003325">
    <property type="protein sequence ID" value="KOO21886.1"/>
    <property type="molecule type" value="Genomic_DNA"/>
</dbReference>
<proteinExistence type="predicted"/>
<protein>
    <recommendedName>
        <fullName evidence="1">uDENN domain-containing protein</fullName>
    </recommendedName>
</protein>